<evidence type="ECO:0000313" key="7">
    <source>
        <dbReference type="Proteomes" id="UP001178288"/>
    </source>
</evidence>
<feature type="binding site" evidence="2">
    <location>
        <position position="59"/>
    </location>
    <ligand>
        <name>Fe cation</name>
        <dbReference type="ChEBI" id="CHEBI:24875"/>
    </ligand>
</feature>
<dbReference type="Gene3D" id="2.60.120.10">
    <property type="entry name" value="Jelly Rolls"/>
    <property type="match status" value="2"/>
</dbReference>
<dbReference type="Proteomes" id="UP001178288">
    <property type="component" value="Chromosome"/>
</dbReference>
<name>A0AA95S937_9BACI</name>
<evidence type="ECO:0000256" key="3">
    <source>
        <dbReference type="RuleBase" id="RU003457"/>
    </source>
</evidence>
<keyword evidence="2" id="KW-0408">Iron</keyword>
<dbReference type="PANTHER" id="PTHR43212">
    <property type="entry name" value="QUERCETIN 2,3-DIOXYGENASE"/>
    <property type="match status" value="1"/>
</dbReference>
<feature type="binding site" evidence="2">
    <location>
        <position position="101"/>
    </location>
    <ligand>
        <name>Fe cation</name>
        <dbReference type="ChEBI" id="CHEBI:24875"/>
    </ligand>
</feature>
<dbReference type="CDD" id="cd02910">
    <property type="entry name" value="cupin_Yhhw_N"/>
    <property type="match status" value="1"/>
</dbReference>
<dbReference type="InterPro" id="IPR012093">
    <property type="entry name" value="Pirin"/>
</dbReference>
<dbReference type="InterPro" id="IPR003829">
    <property type="entry name" value="Pirin_N_dom"/>
</dbReference>
<comment type="cofactor">
    <cofactor evidence="2">
        <name>Fe cation</name>
        <dbReference type="ChEBI" id="CHEBI:24875"/>
    </cofactor>
    <text evidence="2">Binds 1 Fe cation per subunit.</text>
</comment>
<evidence type="ECO:0000256" key="1">
    <source>
        <dbReference type="ARBA" id="ARBA00008416"/>
    </source>
</evidence>
<feature type="binding site" evidence="2">
    <location>
        <position position="57"/>
    </location>
    <ligand>
        <name>Fe cation</name>
        <dbReference type="ChEBI" id="CHEBI:24875"/>
    </ligand>
</feature>
<accession>A0AA95S937</accession>
<dbReference type="EMBL" id="CP126114">
    <property type="protein sequence ID" value="WHY86550.1"/>
    <property type="molecule type" value="Genomic_DNA"/>
</dbReference>
<dbReference type="InterPro" id="IPR014710">
    <property type="entry name" value="RmlC-like_jellyroll"/>
</dbReference>
<dbReference type="InterPro" id="IPR011051">
    <property type="entry name" value="RmlC_Cupin_sf"/>
</dbReference>
<evidence type="ECO:0000313" key="6">
    <source>
        <dbReference type="EMBL" id="WHY86550.1"/>
    </source>
</evidence>
<proteinExistence type="inferred from homology"/>
<dbReference type="RefSeq" id="WP_066094934.1">
    <property type="nucleotide sequence ID" value="NZ_CP126114.1"/>
</dbReference>
<dbReference type="InterPro" id="IPR041602">
    <property type="entry name" value="Quercetinase_C"/>
</dbReference>
<reference evidence="6" key="1">
    <citation type="submission" date="2023-05" db="EMBL/GenBank/DDBJ databases">
        <title>Comparative genomics of Bacillaceae isolates and their secondary metabolite potential.</title>
        <authorList>
            <person name="Song L."/>
            <person name="Nielsen L.J."/>
            <person name="Mohite O."/>
            <person name="Xu X."/>
            <person name="Weber T."/>
            <person name="Kovacs A.T."/>
        </authorList>
    </citation>
    <scope>NUCLEOTIDE SEQUENCE</scope>
    <source>
        <strain evidence="6">XLM17</strain>
    </source>
</reference>
<dbReference type="PIRSF" id="PIRSF006232">
    <property type="entry name" value="Pirin"/>
    <property type="match status" value="1"/>
</dbReference>
<comment type="similarity">
    <text evidence="1 3">Belongs to the pirin family.</text>
</comment>
<dbReference type="Pfam" id="PF17954">
    <property type="entry name" value="Pirin_C_2"/>
    <property type="match status" value="1"/>
</dbReference>
<keyword evidence="2" id="KW-0479">Metal-binding</keyword>
<feature type="binding site" evidence="2">
    <location>
        <position position="103"/>
    </location>
    <ligand>
        <name>Fe cation</name>
        <dbReference type="ChEBI" id="CHEBI:24875"/>
    </ligand>
</feature>
<feature type="domain" description="Quercetin 2,3-dioxygenase C-terminal cupin" evidence="5">
    <location>
        <begin position="147"/>
        <end position="232"/>
    </location>
</feature>
<evidence type="ECO:0000256" key="2">
    <source>
        <dbReference type="PIRSR" id="PIRSR006232-1"/>
    </source>
</evidence>
<gene>
    <name evidence="6" type="ORF">QNH39_01245</name>
</gene>
<dbReference type="GO" id="GO:0046872">
    <property type="term" value="F:metal ion binding"/>
    <property type="evidence" value="ECO:0007669"/>
    <property type="project" value="UniProtKB-KW"/>
</dbReference>
<dbReference type="KEGG" id="nnv:QNH39_01245"/>
<protein>
    <submittedName>
        <fullName evidence="6">Pirin family protein</fullName>
    </submittedName>
</protein>
<dbReference type="PANTHER" id="PTHR43212:SF3">
    <property type="entry name" value="QUERCETIN 2,3-DIOXYGENASE"/>
    <property type="match status" value="1"/>
</dbReference>
<dbReference type="AlphaFoldDB" id="A0AA95S937"/>
<dbReference type="Pfam" id="PF02678">
    <property type="entry name" value="Pirin"/>
    <property type="match status" value="1"/>
</dbReference>
<dbReference type="SUPFAM" id="SSF51182">
    <property type="entry name" value="RmlC-like cupins"/>
    <property type="match status" value="1"/>
</dbReference>
<keyword evidence="7" id="KW-1185">Reference proteome</keyword>
<evidence type="ECO:0000259" key="5">
    <source>
        <dbReference type="Pfam" id="PF17954"/>
    </source>
</evidence>
<feature type="domain" description="Pirin N-terminal" evidence="4">
    <location>
        <begin position="13"/>
        <end position="118"/>
    </location>
</feature>
<organism evidence="6 7">
    <name type="scientific">Neobacillus novalis</name>
    <dbReference type="NCBI Taxonomy" id="220687"/>
    <lineage>
        <taxon>Bacteria</taxon>
        <taxon>Bacillati</taxon>
        <taxon>Bacillota</taxon>
        <taxon>Bacilli</taxon>
        <taxon>Bacillales</taxon>
        <taxon>Bacillaceae</taxon>
        <taxon>Neobacillus</taxon>
    </lineage>
</organism>
<evidence type="ECO:0000259" key="4">
    <source>
        <dbReference type="Pfam" id="PF02678"/>
    </source>
</evidence>
<sequence length="237" mass="26920">MIELYPAGKRYTVKNDWLESNLGFSFGEYYDSSNIQFGPLRVFNDDTVQAGKGFGIHPHREAEIVSIVLKGQLKHEDNLGNAGIISRGNIQRISAGTGVLHSEFNASNQEEVQFLQLWFLPNEKKLIPSYEDISYDIEQLHNHLLPVISRTGSDRVAKIHQDLTLYLSKLEDKKTLNFRQEAGRKIYVFNIEGEISINKDSILKSRDAARITDTHEITIHGNQDSFFLLIDLPGGEF</sequence>